<evidence type="ECO:0000256" key="1">
    <source>
        <dbReference type="ARBA" id="ARBA00004651"/>
    </source>
</evidence>
<feature type="domain" description="Major facilitator superfamily (MFS) profile" evidence="8">
    <location>
        <begin position="46"/>
        <end position="441"/>
    </location>
</feature>
<dbReference type="KEGG" id="sace:GIY23_12105"/>
<dbReference type="InterPro" id="IPR036259">
    <property type="entry name" value="MFS_trans_sf"/>
</dbReference>
<feature type="transmembrane region" description="Helical" evidence="7">
    <location>
        <begin position="170"/>
        <end position="193"/>
    </location>
</feature>
<keyword evidence="3 7" id="KW-0812">Transmembrane</keyword>
<dbReference type="GO" id="GO:0022857">
    <property type="term" value="F:transmembrane transporter activity"/>
    <property type="evidence" value="ECO:0007669"/>
    <property type="project" value="InterPro"/>
</dbReference>
<dbReference type="PANTHER" id="PTHR23505:SF52">
    <property type="entry name" value="MAJOR FACILITATOR SUPERFAMILY PROTEIN"/>
    <property type="match status" value="1"/>
</dbReference>
<evidence type="ECO:0000259" key="8">
    <source>
        <dbReference type="PROSITE" id="PS50850"/>
    </source>
</evidence>
<feature type="transmembrane region" description="Helical" evidence="7">
    <location>
        <begin position="253"/>
        <end position="277"/>
    </location>
</feature>
<feature type="transmembrane region" description="Helical" evidence="7">
    <location>
        <begin position="137"/>
        <end position="158"/>
    </location>
</feature>
<dbReference type="EMBL" id="CP045929">
    <property type="protein sequence ID" value="QGK70171.1"/>
    <property type="molecule type" value="Genomic_DNA"/>
</dbReference>
<feature type="transmembrane region" description="Helical" evidence="7">
    <location>
        <begin position="289"/>
        <end position="313"/>
    </location>
</feature>
<evidence type="ECO:0000256" key="6">
    <source>
        <dbReference type="SAM" id="MobiDB-lite"/>
    </source>
</evidence>
<keyword evidence="2" id="KW-0813">Transport</keyword>
<protein>
    <submittedName>
        <fullName evidence="9">MFS transporter</fullName>
    </submittedName>
</protein>
<evidence type="ECO:0000256" key="2">
    <source>
        <dbReference type="ARBA" id="ARBA00022448"/>
    </source>
</evidence>
<dbReference type="GO" id="GO:0005886">
    <property type="term" value="C:plasma membrane"/>
    <property type="evidence" value="ECO:0007669"/>
    <property type="project" value="UniProtKB-SubCell"/>
</dbReference>
<feature type="region of interest" description="Disordered" evidence="6">
    <location>
        <begin position="1"/>
        <end position="44"/>
    </location>
</feature>
<feature type="transmembrane region" description="Helical" evidence="7">
    <location>
        <begin position="385"/>
        <end position="405"/>
    </location>
</feature>
<feature type="transmembrane region" description="Helical" evidence="7">
    <location>
        <begin position="112"/>
        <end position="131"/>
    </location>
</feature>
<evidence type="ECO:0000256" key="4">
    <source>
        <dbReference type="ARBA" id="ARBA00022989"/>
    </source>
</evidence>
<evidence type="ECO:0000256" key="5">
    <source>
        <dbReference type="ARBA" id="ARBA00023136"/>
    </source>
</evidence>
<dbReference type="Pfam" id="PF07690">
    <property type="entry name" value="MFS_1"/>
    <property type="match status" value="1"/>
</dbReference>
<keyword evidence="4 7" id="KW-1133">Transmembrane helix</keyword>
<gene>
    <name evidence="9" type="ORF">GIY23_12105</name>
</gene>
<dbReference type="InterPro" id="IPR044770">
    <property type="entry name" value="MFS_spinster-like"/>
</dbReference>
<feature type="transmembrane region" description="Helical" evidence="7">
    <location>
        <begin position="348"/>
        <end position="373"/>
    </location>
</feature>
<feature type="transmembrane region" description="Helical" evidence="7">
    <location>
        <begin position="325"/>
        <end position="342"/>
    </location>
</feature>
<dbReference type="Gene3D" id="1.20.1250.20">
    <property type="entry name" value="MFS general substrate transporter like domains"/>
    <property type="match status" value="1"/>
</dbReference>
<proteinExistence type="predicted"/>
<dbReference type="InterPro" id="IPR020846">
    <property type="entry name" value="MFS_dom"/>
</dbReference>
<dbReference type="PROSITE" id="PS50850">
    <property type="entry name" value="MFS"/>
    <property type="match status" value="1"/>
</dbReference>
<evidence type="ECO:0000256" key="7">
    <source>
        <dbReference type="SAM" id="Phobius"/>
    </source>
</evidence>
<feature type="compositionally biased region" description="Polar residues" evidence="6">
    <location>
        <begin position="9"/>
        <end position="28"/>
    </location>
</feature>
<keyword evidence="5 7" id="KW-0472">Membrane</keyword>
<evidence type="ECO:0000256" key="3">
    <source>
        <dbReference type="ARBA" id="ARBA00022692"/>
    </source>
</evidence>
<dbReference type="SUPFAM" id="SSF103473">
    <property type="entry name" value="MFS general substrate transporter"/>
    <property type="match status" value="1"/>
</dbReference>
<dbReference type="Proteomes" id="UP000371041">
    <property type="component" value="Chromosome"/>
</dbReference>
<name>A0A5Q3Q6A3_9PSEU</name>
<sequence>MQSGERETPMSTNHFADSDSGTTSTGNVTVAPDDDSTAPPKGRGKAVGTLAVAYSVDNTENSLINTFFPLIRDAFGLSLGALGILASLSRFARMIAGPAWAMAADRFGRKKVLFLVTGLWGLWTASAGLAQNFTMLLVLYGIGVLGTVASEPIIYGLLGDLFRDEQRGRAFGTVRGVGALIAMGLGPAIALFANDPNGWRYGMFVMGGLSVLSGFGILAFVQEPERTTAVSDDPDVGRFRIGDAVKLFKIPTIALLAGMLPLVTSLVLYTFLVTFFVDARGWEVPSAALLFAVFSGGMALSSIVGGFLGDWFVRCFGLKGRVMLMQLYLVAAAVASVVALQIDWGQGLVAYVVMFLFGLVMSIGFSACVFPMVSTVAPKQLSATAFGVLFSLIQGGLAGLMTLAMGYLGEALGLTQVMFYFVTVPYLLNAVYWFVFYRTYPQDAAKQDERTAAIDTGTF</sequence>
<feature type="transmembrane region" description="Helical" evidence="7">
    <location>
        <begin position="417"/>
        <end position="437"/>
    </location>
</feature>
<evidence type="ECO:0000313" key="10">
    <source>
        <dbReference type="Proteomes" id="UP000371041"/>
    </source>
</evidence>
<dbReference type="PANTHER" id="PTHR23505">
    <property type="entry name" value="SPINSTER"/>
    <property type="match status" value="1"/>
</dbReference>
<accession>A0A5Q3Q6A3</accession>
<dbReference type="AlphaFoldDB" id="A0A5Q3Q6A3"/>
<keyword evidence="10" id="KW-1185">Reference proteome</keyword>
<comment type="subcellular location">
    <subcellularLocation>
        <location evidence="1">Cell membrane</location>
        <topology evidence="1">Multi-pass membrane protein</topology>
    </subcellularLocation>
</comment>
<evidence type="ECO:0000313" key="9">
    <source>
        <dbReference type="EMBL" id="QGK70171.1"/>
    </source>
</evidence>
<organism evidence="9 10">
    <name type="scientific">Allosaccharopolyspora coralli</name>
    <dbReference type="NCBI Taxonomy" id="2665642"/>
    <lineage>
        <taxon>Bacteria</taxon>
        <taxon>Bacillati</taxon>
        <taxon>Actinomycetota</taxon>
        <taxon>Actinomycetes</taxon>
        <taxon>Pseudonocardiales</taxon>
        <taxon>Pseudonocardiaceae</taxon>
        <taxon>Allosaccharopolyspora</taxon>
    </lineage>
</organism>
<dbReference type="InterPro" id="IPR011701">
    <property type="entry name" value="MFS"/>
</dbReference>
<reference evidence="10" key="1">
    <citation type="submission" date="2019-11" db="EMBL/GenBank/DDBJ databases">
        <title>The complete genome sequence of Saccharopolyspora sp. E2A.</title>
        <authorList>
            <person name="Zhang G."/>
        </authorList>
    </citation>
    <scope>NUCLEOTIDE SEQUENCE [LARGE SCALE GENOMIC DNA]</scope>
    <source>
        <strain evidence="10">E2A</strain>
    </source>
</reference>
<feature type="transmembrane region" description="Helical" evidence="7">
    <location>
        <begin position="74"/>
        <end position="92"/>
    </location>
</feature>
<feature type="transmembrane region" description="Helical" evidence="7">
    <location>
        <begin position="199"/>
        <end position="221"/>
    </location>
</feature>